<proteinExistence type="predicted"/>
<protein>
    <submittedName>
        <fullName evidence="1">Uncharacterized protein</fullName>
    </submittedName>
</protein>
<sequence>MLQRNEARDRKLSPQLLVSHQRYPQLLL</sequence>
<evidence type="ECO:0000313" key="1">
    <source>
        <dbReference type="EMBL" id="MBX05225.1"/>
    </source>
</evidence>
<organism evidence="1">
    <name type="scientific">Rhizophora mucronata</name>
    <name type="common">Asiatic mangrove</name>
    <dbReference type="NCBI Taxonomy" id="61149"/>
    <lineage>
        <taxon>Eukaryota</taxon>
        <taxon>Viridiplantae</taxon>
        <taxon>Streptophyta</taxon>
        <taxon>Embryophyta</taxon>
        <taxon>Tracheophyta</taxon>
        <taxon>Spermatophyta</taxon>
        <taxon>Magnoliopsida</taxon>
        <taxon>eudicotyledons</taxon>
        <taxon>Gunneridae</taxon>
        <taxon>Pentapetalae</taxon>
        <taxon>rosids</taxon>
        <taxon>fabids</taxon>
        <taxon>Malpighiales</taxon>
        <taxon>Rhizophoraceae</taxon>
        <taxon>Rhizophora</taxon>
    </lineage>
</organism>
<reference evidence="1" key="1">
    <citation type="submission" date="2018-02" db="EMBL/GenBank/DDBJ databases">
        <title>Rhizophora mucronata_Transcriptome.</title>
        <authorList>
            <person name="Meera S.P."/>
            <person name="Sreeshan A."/>
            <person name="Augustine A."/>
        </authorList>
    </citation>
    <scope>NUCLEOTIDE SEQUENCE</scope>
    <source>
        <tissue evidence="1">Leaf</tissue>
    </source>
</reference>
<dbReference type="AlphaFoldDB" id="A0A2P2KHM0"/>
<accession>A0A2P2KHM0</accession>
<dbReference type="EMBL" id="GGEC01024741">
    <property type="protein sequence ID" value="MBX05225.1"/>
    <property type="molecule type" value="Transcribed_RNA"/>
</dbReference>
<name>A0A2P2KHM0_RHIMU</name>